<accession>A0ABY2UQX8</accession>
<dbReference type="InterPro" id="IPR041657">
    <property type="entry name" value="HTH_17"/>
</dbReference>
<organism evidence="3 4">
    <name type="scientific">Parasedimentitalea maritima</name>
    <dbReference type="NCBI Taxonomy" id="2578117"/>
    <lineage>
        <taxon>Bacteria</taxon>
        <taxon>Pseudomonadati</taxon>
        <taxon>Pseudomonadota</taxon>
        <taxon>Alphaproteobacteria</taxon>
        <taxon>Rhodobacterales</taxon>
        <taxon>Paracoccaceae</taxon>
        <taxon>Parasedimentitalea</taxon>
    </lineage>
</organism>
<evidence type="ECO:0000313" key="4">
    <source>
        <dbReference type="Proteomes" id="UP000305041"/>
    </source>
</evidence>
<evidence type="ECO:0000256" key="1">
    <source>
        <dbReference type="SAM" id="MobiDB-lite"/>
    </source>
</evidence>
<keyword evidence="4" id="KW-1185">Reference proteome</keyword>
<dbReference type="Pfam" id="PF12728">
    <property type="entry name" value="HTH_17"/>
    <property type="match status" value="1"/>
</dbReference>
<protein>
    <submittedName>
        <fullName evidence="3">Helix-turn-helix domain-containing protein</fullName>
    </submittedName>
</protein>
<reference evidence="3 4" key="1">
    <citation type="submission" date="2019-05" db="EMBL/GenBank/DDBJ databases">
        <title>Draft genome sequence of Pelagicola sp. DSW4-44.</title>
        <authorList>
            <person name="Oh J."/>
        </authorList>
    </citation>
    <scope>NUCLEOTIDE SEQUENCE [LARGE SCALE GENOMIC DNA]</scope>
    <source>
        <strain evidence="3 4">DSW4-44</strain>
    </source>
</reference>
<feature type="region of interest" description="Disordered" evidence="1">
    <location>
        <begin position="112"/>
        <end position="136"/>
    </location>
</feature>
<feature type="domain" description="Helix-turn-helix" evidence="2">
    <location>
        <begin position="62"/>
        <end position="109"/>
    </location>
</feature>
<dbReference type="EMBL" id="VAUA01000016">
    <property type="protein sequence ID" value="TLP55348.1"/>
    <property type="molecule type" value="Genomic_DNA"/>
</dbReference>
<evidence type="ECO:0000259" key="2">
    <source>
        <dbReference type="Pfam" id="PF12728"/>
    </source>
</evidence>
<evidence type="ECO:0000313" key="3">
    <source>
        <dbReference type="EMBL" id="TLP55348.1"/>
    </source>
</evidence>
<proteinExistence type="predicted"/>
<dbReference type="Gene3D" id="1.10.238.160">
    <property type="match status" value="1"/>
</dbReference>
<dbReference type="InterPro" id="IPR009061">
    <property type="entry name" value="DNA-bd_dom_put_sf"/>
</dbReference>
<gene>
    <name evidence="3" type="ORF">FEE96_23030</name>
</gene>
<dbReference type="Proteomes" id="UP000305041">
    <property type="component" value="Unassembled WGS sequence"/>
</dbReference>
<feature type="region of interest" description="Disordered" evidence="1">
    <location>
        <begin position="1"/>
        <end position="51"/>
    </location>
</feature>
<comment type="caution">
    <text evidence="3">The sequence shown here is derived from an EMBL/GenBank/DDBJ whole genome shotgun (WGS) entry which is preliminary data.</text>
</comment>
<name>A0ABY2UQX8_9RHOB</name>
<sequence length="136" mass="15341">MSRKSDKHSDTLDFFGDLEPEPLRSSKLPGTQRKQEPISGKSTTQRPVLKDAVALPPAQESYLTDKQVAKRFSVCRQTVWRWVEAGTFPKAKKLSSKVTRWRLSDLLAYETSLTTRSKPKGTAPGGRQIAKKERQP</sequence>
<dbReference type="SUPFAM" id="SSF46955">
    <property type="entry name" value="Putative DNA-binding domain"/>
    <property type="match status" value="1"/>
</dbReference>